<dbReference type="PANTHER" id="PTHR20948:SF2">
    <property type="entry name" value="TRANSMEMBRANE PROTEIN 164"/>
    <property type="match status" value="1"/>
</dbReference>
<feature type="transmembrane region" description="Helical" evidence="1">
    <location>
        <begin position="264"/>
        <end position="289"/>
    </location>
</feature>
<dbReference type="EMBL" id="LR877167">
    <property type="protein sequence ID" value="CAD2221971.1"/>
    <property type="molecule type" value="Genomic_DNA"/>
</dbReference>
<dbReference type="VEuPathDB" id="TriTrypDB:ADEAN_000951000"/>
<dbReference type="PANTHER" id="PTHR20948">
    <property type="entry name" value="TRANSMEMBRANE PROTEIN 164"/>
    <property type="match status" value="1"/>
</dbReference>
<evidence type="ECO:0000256" key="1">
    <source>
        <dbReference type="SAM" id="Phobius"/>
    </source>
</evidence>
<protein>
    <submittedName>
        <fullName evidence="2">TMEM164 family, putative</fullName>
    </submittedName>
</protein>
<dbReference type="InterPro" id="IPR026508">
    <property type="entry name" value="TMEM164"/>
</dbReference>
<dbReference type="OrthoDB" id="17328at2759"/>
<evidence type="ECO:0000313" key="2">
    <source>
        <dbReference type="EMBL" id="CAD2221971.1"/>
    </source>
</evidence>
<feature type="transmembrane region" description="Helical" evidence="1">
    <location>
        <begin position="92"/>
        <end position="110"/>
    </location>
</feature>
<proteinExistence type="predicted"/>
<reference evidence="2 3" key="1">
    <citation type="submission" date="2020-08" db="EMBL/GenBank/DDBJ databases">
        <authorList>
            <person name="Newling K."/>
            <person name="Davey J."/>
            <person name="Forrester S."/>
        </authorList>
    </citation>
    <scope>NUCLEOTIDE SEQUENCE [LARGE SCALE GENOMIC DNA]</scope>
    <source>
        <strain evidence="3">Crithidia deanei Carvalho (ATCC PRA-265)</strain>
    </source>
</reference>
<keyword evidence="3" id="KW-1185">Reference proteome</keyword>
<accession>S9VJV0</accession>
<organism evidence="2 3">
    <name type="scientific">Angomonas deanei</name>
    <dbReference type="NCBI Taxonomy" id="59799"/>
    <lineage>
        <taxon>Eukaryota</taxon>
        <taxon>Discoba</taxon>
        <taxon>Euglenozoa</taxon>
        <taxon>Kinetoplastea</taxon>
        <taxon>Metakinetoplastina</taxon>
        <taxon>Trypanosomatida</taxon>
        <taxon>Trypanosomatidae</taxon>
        <taxon>Strigomonadinae</taxon>
        <taxon>Angomonas</taxon>
    </lineage>
</organism>
<feature type="transmembrane region" description="Helical" evidence="1">
    <location>
        <begin position="152"/>
        <end position="171"/>
    </location>
</feature>
<keyword evidence="1" id="KW-1133">Transmembrane helix</keyword>
<keyword evidence="1" id="KW-0472">Membrane</keyword>
<feature type="transmembrane region" description="Helical" evidence="1">
    <location>
        <begin position="222"/>
        <end position="244"/>
    </location>
</feature>
<feature type="transmembrane region" description="Helical" evidence="1">
    <location>
        <begin position="122"/>
        <end position="140"/>
    </location>
</feature>
<name>S9VJV0_9TRYP</name>
<dbReference type="AlphaFoldDB" id="S9VJV0"/>
<feature type="transmembrane region" description="Helical" evidence="1">
    <location>
        <begin position="51"/>
        <end position="71"/>
    </location>
</feature>
<evidence type="ECO:0000313" key="3">
    <source>
        <dbReference type="Proteomes" id="UP000515908"/>
    </source>
</evidence>
<gene>
    <name evidence="2" type="ORF">ADEAN_000951000</name>
</gene>
<feature type="transmembrane region" description="Helical" evidence="1">
    <location>
        <begin position="183"/>
        <end position="201"/>
    </location>
</feature>
<keyword evidence="1" id="KW-0812">Transmembrane</keyword>
<dbReference type="Proteomes" id="UP000515908">
    <property type="component" value="Chromosome 23"/>
</dbReference>
<sequence length="301" mass="34143">MEIIALAVQAANVLVPDCVGKAVKAFGDSTGLLWGPSSAQQFWFQSPKEHVFQYLLALIVVALFYSVSKNFRVNAKAALSAKGAGWSTKCPINTLIAYILLGCFLLQVYVKGSRSQPFIQLGWLLMPCHLTTLTWVYIFLHDKPQHYGRNCYLASLLIDWFWAPISAVIAPDWSDHKFAFEPTVFYVHHGLLLLLPWYYAIRYHTMPLSRSHLLHSMWVPMLISFGLFTPYALLTGLNVNYMLYPPPLKGLPAVFTSPFYRFPFVAVQSILNVFDNLIIRGVADVFCWVMNGMKRAKRKVA</sequence>